<dbReference type="Gene3D" id="1.10.10.10">
    <property type="entry name" value="Winged helix-like DNA-binding domain superfamily/Winged helix DNA-binding domain"/>
    <property type="match status" value="1"/>
</dbReference>
<evidence type="ECO:0000313" key="1">
    <source>
        <dbReference type="EMBL" id="WNO54634.1"/>
    </source>
</evidence>
<gene>
    <name evidence="1" type="ORF">RPR59_05115</name>
</gene>
<dbReference type="PANTHER" id="PTHR34849:SF3">
    <property type="entry name" value="SSR2962 PROTEIN"/>
    <property type="match status" value="1"/>
</dbReference>
<dbReference type="RefSeq" id="WP_313917341.1">
    <property type="nucleotide sequence ID" value="NZ_CP135076.1"/>
</dbReference>
<accession>A0ABZ0BBH6</accession>
<dbReference type="Pfam" id="PF04255">
    <property type="entry name" value="DUF433"/>
    <property type="match status" value="1"/>
</dbReference>
<dbReference type="SUPFAM" id="SSF46689">
    <property type="entry name" value="Homeodomain-like"/>
    <property type="match status" value="1"/>
</dbReference>
<reference evidence="1 2" key="1">
    <citation type="submission" date="2023-09" db="EMBL/GenBank/DDBJ databases">
        <authorList>
            <person name="Rey-Velasco X."/>
        </authorList>
    </citation>
    <scope>NUCLEOTIDE SEQUENCE [LARGE SCALE GENOMIC DNA]</scope>
    <source>
        <strain evidence="1 2">W311</strain>
    </source>
</reference>
<dbReference type="InterPro" id="IPR036388">
    <property type="entry name" value="WH-like_DNA-bd_sf"/>
</dbReference>
<organism evidence="1 2">
    <name type="scientific">Stakelama saccharophila</name>
    <dbReference type="NCBI Taxonomy" id="3075605"/>
    <lineage>
        <taxon>Bacteria</taxon>
        <taxon>Pseudomonadati</taxon>
        <taxon>Pseudomonadota</taxon>
        <taxon>Alphaproteobacteria</taxon>
        <taxon>Sphingomonadales</taxon>
        <taxon>Sphingomonadaceae</taxon>
        <taxon>Stakelama</taxon>
    </lineage>
</organism>
<dbReference type="EMBL" id="CP135076">
    <property type="protein sequence ID" value="WNO54634.1"/>
    <property type="molecule type" value="Genomic_DNA"/>
</dbReference>
<dbReference type="Proteomes" id="UP001302249">
    <property type="component" value="Chromosome"/>
</dbReference>
<dbReference type="InterPro" id="IPR009057">
    <property type="entry name" value="Homeodomain-like_sf"/>
</dbReference>
<protein>
    <submittedName>
        <fullName evidence="1">DUF433 domain-containing protein</fullName>
    </submittedName>
</protein>
<proteinExistence type="predicted"/>
<evidence type="ECO:0000313" key="2">
    <source>
        <dbReference type="Proteomes" id="UP001302249"/>
    </source>
</evidence>
<dbReference type="PANTHER" id="PTHR34849">
    <property type="entry name" value="SSL5025 PROTEIN"/>
    <property type="match status" value="1"/>
</dbReference>
<name>A0ABZ0BBH6_9SPHN</name>
<keyword evidence="2" id="KW-1185">Reference proteome</keyword>
<sequence>MTLTGFPRISVDPQVCGGRPVVTGTRVRVTDVLEMLAGGASMAEIVTDFPYLSEDDVRAVLSYAASAADHPIVAAAE</sequence>
<dbReference type="InterPro" id="IPR007367">
    <property type="entry name" value="DUF433"/>
</dbReference>